<dbReference type="RefSeq" id="WP_184986411.1">
    <property type="nucleotide sequence ID" value="NZ_JACHNE010000001.1"/>
</dbReference>
<dbReference type="Proteomes" id="UP000590647">
    <property type="component" value="Unassembled WGS sequence"/>
</dbReference>
<accession>A0A7W9H683</accession>
<keyword evidence="2" id="KW-0812">Transmembrane</keyword>
<sequence>MGMIRSKPTLDPKGTAMTKQGASEDGETTSVTEKAKSLLKKKKVIIGAAGIVATSLFIAFRSAGKFNKRDDEEGWSKEEADWYNSLSIEDFVELNMLVEYGVHDEEGEEKLKEFRRSYQEATGEKWE</sequence>
<keyword evidence="4" id="KW-1185">Reference proteome</keyword>
<proteinExistence type="predicted"/>
<gene>
    <name evidence="3" type="ORF">HDA41_004438</name>
</gene>
<evidence type="ECO:0000313" key="3">
    <source>
        <dbReference type="EMBL" id="MBB5796474.1"/>
    </source>
</evidence>
<name>A0A7W9H683_9ACTN</name>
<evidence type="ECO:0008006" key="5">
    <source>
        <dbReference type="Google" id="ProtNLM"/>
    </source>
</evidence>
<reference evidence="3 4" key="1">
    <citation type="submission" date="2020-08" db="EMBL/GenBank/DDBJ databases">
        <title>Sequencing the genomes of 1000 actinobacteria strains.</title>
        <authorList>
            <person name="Klenk H.-P."/>
        </authorList>
    </citation>
    <scope>NUCLEOTIDE SEQUENCE [LARGE SCALE GENOMIC DNA]</scope>
    <source>
        <strain evidence="3 4">DSM 40084</strain>
    </source>
</reference>
<feature type="transmembrane region" description="Helical" evidence="2">
    <location>
        <begin position="44"/>
        <end position="63"/>
    </location>
</feature>
<protein>
    <recommendedName>
        <fullName evidence="5">Transmembrane protein</fullName>
    </recommendedName>
</protein>
<keyword evidence="2" id="KW-0472">Membrane</keyword>
<comment type="caution">
    <text evidence="3">The sequence shown here is derived from an EMBL/GenBank/DDBJ whole genome shotgun (WGS) entry which is preliminary data.</text>
</comment>
<feature type="region of interest" description="Disordered" evidence="1">
    <location>
        <begin position="1"/>
        <end position="31"/>
    </location>
</feature>
<dbReference type="AlphaFoldDB" id="A0A7W9H683"/>
<keyword evidence="2" id="KW-1133">Transmembrane helix</keyword>
<evidence type="ECO:0000313" key="4">
    <source>
        <dbReference type="Proteomes" id="UP000590647"/>
    </source>
</evidence>
<organism evidence="3 4">
    <name type="scientific">Streptomyces caelestis</name>
    <dbReference type="NCBI Taxonomy" id="36816"/>
    <lineage>
        <taxon>Bacteria</taxon>
        <taxon>Bacillati</taxon>
        <taxon>Actinomycetota</taxon>
        <taxon>Actinomycetes</taxon>
        <taxon>Kitasatosporales</taxon>
        <taxon>Streptomycetaceae</taxon>
        <taxon>Streptomyces</taxon>
    </lineage>
</organism>
<evidence type="ECO:0000256" key="2">
    <source>
        <dbReference type="SAM" id="Phobius"/>
    </source>
</evidence>
<evidence type="ECO:0000256" key="1">
    <source>
        <dbReference type="SAM" id="MobiDB-lite"/>
    </source>
</evidence>
<dbReference type="EMBL" id="JACHNE010000001">
    <property type="protein sequence ID" value="MBB5796474.1"/>
    <property type="molecule type" value="Genomic_DNA"/>
</dbReference>